<comment type="caution">
    <text evidence="1">The sequence shown here is derived from an EMBL/GenBank/DDBJ whole genome shotgun (WGS) entry which is preliminary data.</text>
</comment>
<dbReference type="EMBL" id="JANQBD010000028">
    <property type="protein sequence ID" value="MCR8635449.1"/>
    <property type="molecule type" value="Genomic_DNA"/>
</dbReference>
<evidence type="ECO:0008006" key="3">
    <source>
        <dbReference type="Google" id="ProtNLM"/>
    </source>
</evidence>
<evidence type="ECO:0000313" key="2">
    <source>
        <dbReference type="Proteomes" id="UP001300012"/>
    </source>
</evidence>
<keyword evidence="2" id="KW-1185">Reference proteome</keyword>
<proteinExistence type="predicted"/>
<organism evidence="1 2">
    <name type="scientific">Paenibacillus radicis</name>
    <name type="common">ex Xue et al. 2023</name>
    <dbReference type="NCBI Taxonomy" id="2972489"/>
    <lineage>
        <taxon>Bacteria</taxon>
        <taxon>Bacillati</taxon>
        <taxon>Bacillota</taxon>
        <taxon>Bacilli</taxon>
        <taxon>Bacillales</taxon>
        <taxon>Paenibacillaceae</taxon>
        <taxon>Paenibacillus</taxon>
    </lineage>
</organism>
<dbReference type="RefSeq" id="WP_258216999.1">
    <property type="nucleotide sequence ID" value="NZ_JANQBD010000028.1"/>
</dbReference>
<accession>A0ABT1YQJ1</accession>
<reference evidence="1 2" key="1">
    <citation type="submission" date="2022-08" db="EMBL/GenBank/DDBJ databases">
        <title>Paenibacillus endoradicis sp. nov., Paenibacillus radicibacter sp. nov and Paenibacillus pararadicis sp. nov., three cold-adapted plant growth-promoting bacteria isolated from root of Larix gmelinii in Great Khingan.</title>
        <authorList>
            <person name="Xue H."/>
        </authorList>
    </citation>
    <scope>NUCLEOTIDE SEQUENCE [LARGE SCALE GENOMIC DNA]</scope>
    <source>
        <strain evidence="1 2">N5-1-1-5</strain>
    </source>
</reference>
<protein>
    <recommendedName>
        <fullName evidence="3">DNA mismatch repair protein</fullName>
    </recommendedName>
</protein>
<dbReference type="Proteomes" id="UP001300012">
    <property type="component" value="Unassembled WGS sequence"/>
</dbReference>
<name>A0ABT1YQJ1_9BACL</name>
<sequence length="181" mass="21200">MATKEQIIEHGLGYLGDVGIEAVCQVCVPNGGSCCKSCSYLRDRVGCQSRNTSCTAWLCGFQKYIFFELGLLEAWNLFWEQVPGQDYRQDFTPTQVVVPLWLDKPDPRIRSIVDAFARDLEELRIHKKIMISQFNDTLESYMINNLLYPDSEIARHVLKKQRNHMLDFKQFRMEKENYYSR</sequence>
<evidence type="ECO:0000313" key="1">
    <source>
        <dbReference type="EMBL" id="MCR8635449.1"/>
    </source>
</evidence>
<gene>
    <name evidence="1" type="ORF">NV381_30020</name>
</gene>